<proteinExistence type="evidence at transcript level"/>
<dbReference type="InterPro" id="IPR002213">
    <property type="entry name" value="UDP_glucos_trans"/>
</dbReference>
<dbReference type="EMBL" id="MK945761">
    <property type="protein sequence ID" value="QDJ04466.1"/>
    <property type="molecule type" value="mRNA"/>
</dbReference>
<dbReference type="PANTHER" id="PTHR48045">
    <property type="entry name" value="UDP-GLYCOSYLTRANSFERASE 72B1"/>
    <property type="match status" value="1"/>
</dbReference>
<dbReference type="AlphaFoldDB" id="A0A514MHL0"/>
<evidence type="ECO:0000313" key="3">
    <source>
        <dbReference type="EMBL" id="QDJ04466.1"/>
    </source>
</evidence>
<name>A0A514MHL0_9ASPA</name>
<dbReference type="Gene3D" id="3.40.50.2000">
    <property type="entry name" value="Glycogen Phosphorylase B"/>
    <property type="match status" value="2"/>
</dbReference>
<dbReference type="GO" id="GO:0008194">
    <property type="term" value="F:UDP-glycosyltransferase activity"/>
    <property type="evidence" value="ECO:0007669"/>
    <property type="project" value="InterPro"/>
</dbReference>
<reference evidence="3" key="1">
    <citation type="submission" date="2019-05" db="EMBL/GenBank/DDBJ databases">
        <title>Functional differentiation of UF3GTs in the flavonol and anthocyanin biosynthesis of Freesia hybrida.</title>
        <authorList>
            <person name="Meng X."/>
            <person name="Li Y."/>
            <person name="Zhou T."/>
            <person name="Sun W."/>
            <person name="Shan X."/>
            <person name="Gao X."/>
            <person name="Wang L."/>
        </authorList>
    </citation>
    <scope>NUCLEOTIDE SEQUENCE</scope>
</reference>
<dbReference type="CDD" id="cd03784">
    <property type="entry name" value="GT1_Gtf-like"/>
    <property type="match status" value="1"/>
</dbReference>
<dbReference type="FunFam" id="3.40.50.2000:FF:000060">
    <property type="entry name" value="Glycosyltransferase"/>
    <property type="match status" value="1"/>
</dbReference>
<evidence type="ECO:0000256" key="1">
    <source>
        <dbReference type="ARBA" id="ARBA00009995"/>
    </source>
</evidence>
<keyword evidence="2 3" id="KW-0808">Transferase</keyword>
<accession>A0A514MHL0</accession>
<dbReference type="SUPFAM" id="SSF53756">
    <property type="entry name" value="UDP-Glycosyltransferase/glycogen phosphorylase"/>
    <property type="match status" value="1"/>
</dbReference>
<comment type="similarity">
    <text evidence="1">Belongs to the UDP-glycosyltransferase family.</text>
</comment>
<dbReference type="PANTHER" id="PTHR48045:SF34">
    <property type="entry name" value="ISOFLAVONE 7-O-GLUCOSYLTRANSFERASE 1-LIKE"/>
    <property type="match status" value="1"/>
</dbReference>
<evidence type="ECO:0000256" key="2">
    <source>
        <dbReference type="ARBA" id="ARBA00022679"/>
    </source>
</evidence>
<dbReference type="Pfam" id="PF00201">
    <property type="entry name" value="UDPGT"/>
    <property type="match status" value="1"/>
</dbReference>
<sequence>MGSSQPPTRRRHVAVIAFPFSSHPAALFTLARAMAAAAPGTTFSFLSFPGSVDSLSKIPCRPENLRLCHVADPTPPGAIPPEQRIGMFLAAAPAYLRAGIKAAEALDGGGVTCLVSDSLLWMTADVAEEKGVPWVAVWTGGTSALVVHVYTDRLRKFYGVVHGDAIHPRADELLDVNVVPGFSEHRVRDLPEGILWKVDSPFASLVDTMVSKFPRAVAVVANTIPGLDPGLDAAFASKFKNYLPIGPFTILSPLPSPQHDNECVAWLDRQAPASVAYVSFGTLAALPPSELTELANGLEASGVPFLWSMKNKEALPAGFLDRTRGKGLVVDWAPQASVLAHNAVGGFVTHCGWSSVMESVAAGVPMICRSVFGDQTMTAKMVCNAWKIGFGFSGGAITREEVVRGLRMVLRGEEGGREIRERSSELKSLAWREVKVEGRTVKNLNSLIEIING</sequence>
<organism evidence="3">
    <name type="scientific">Freesia hybrid cultivar</name>
    <dbReference type="NCBI Taxonomy" id="867926"/>
    <lineage>
        <taxon>Eukaryota</taxon>
        <taxon>Viridiplantae</taxon>
        <taxon>Streptophyta</taxon>
        <taxon>Embryophyta</taxon>
        <taxon>Tracheophyta</taxon>
        <taxon>Spermatophyta</taxon>
        <taxon>Magnoliopsida</taxon>
        <taxon>Liliopsida</taxon>
        <taxon>Asparagales</taxon>
        <taxon>Iridaceae</taxon>
        <taxon>Crocoideae</taxon>
        <taxon>Freesieae</taxon>
        <taxon>Freesia</taxon>
    </lineage>
</organism>
<protein>
    <submittedName>
        <fullName evidence="3">UDP-glucose: anthocyanidin 3-O-glucosyltransferase</fullName>
    </submittedName>
</protein>